<evidence type="ECO:0000313" key="5">
    <source>
        <dbReference type="Proteomes" id="UP000538666"/>
    </source>
</evidence>
<reference evidence="4 5" key="1">
    <citation type="submission" date="2020-08" db="EMBL/GenBank/DDBJ databases">
        <title>Genomic Encyclopedia of Type Strains, Phase IV (KMG-IV): sequencing the most valuable type-strain genomes for metagenomic binning, comparative biology and taxonomic classification.</title>
        <authorList>
            <person name="Goeker M."/>
        </authorList>
    </citation>
    <scope>NUCLEOTIDE SEQUENCE [LARGE SCALE GENOMIC DNA]</scope>
    <source>
        <strain evidence="4 5">DSM 103733</strain>
    </source>
</reference>
<keyword evidence="1" id="KW-0732">Signal</keyword>
<dbReference type="Proteomes" id="UP000538666">
    <property type="component" value="Unassembled WGS sequence"/>
</dbReference>
<evidence type="ECO:0000256" key="1">
    <source>
        <dbReference type="ARBA" id="ARBA00022729"/>
    </source>
</evidence>
<accession>A0A841JWY3</accession>
<proteinExistence type="predicted"/>
<evidence type="ECO:0000256" key="2">
    <source>
        <dbReference type="SAM" id="MobiDB-lite"/>
    </source>
</evidence>
<protein>
    <recommendedName>
        <fullName evidence="3">ASPIC/UnbV domain-containing protein</fullName>
    </recommendedName>
</protein>
<feature type="region of interest" description="Disordered" evidence="2">
    <location>
        <begin position="1"/>
        <end position="34"/>
    </location>
</feature>
<evidence type="ECO:0000313" key="4">
    <source>
        <dbReference type="EMBL" id="MBB6145856.1"/>
    </source>
</evidence>
<gene>
    <name evidence="4" type="ORF">HNQ77_003826</name>
</gene>
<comment type="caution">
    <text evidence="4">The sequence shown here is derived from an EMBL/GenBank/DDBJ whole genome shotgun (WGS) entry which is preliminary data.</text>
</comment>
<dbReference type="SUPFAM" id="SSF69318">
    <property type="entry name" value="Integrin alpha N-terminal domain"/>
    <property type="match status" value="1"/>
</dbReference>
<dbReference type="InterPro" id="IPR011519">
    <property type="entry name" value="UnbV_ASPIC"/>
</dbReference>
<feature type="compositionally biased region" description="Low complexity" evidence="2">
    <location>
        <begin position="1"/>
        <end position="14"/>
    </location>
</feature>
<sequence>MSEQALQSAAQSSATGHAPHGGSSTAGEFAPVLDSDKRPITRGGFVKTGPVIFQDVSAKSGLTSWHHTMGTLQKNYIIETTGSGVALLDYDNDGWLDIYLVNGSTYEALEGKTEAPHAALFHNNHDGTFTDVAAQAGVTNDRWGYGVAVADYDNDGWPDIFVSNFGKNRLYRNNHDGTFTDTAEKAGVTLGNWSNGPTFGDYDGDGRLDLFVPGYVHYDVAHPPRSGSDAVAFQFCEYRGAAVSCGPRGLEGEPDHLFHNNGDGTFTDVSEKAGVSDPHHYYGFSSTFVDVNNDGKVDLVVANDSSSNFLYLNNGDGTFEDASYYSGFALNQTGRETASMGLAVGDYKNTGMVDMYTTTFSDDYKTLYENKGNGNFSEITSRAGIAEVTYPFLSWGAEFIDYDNDGWKDIMVVSGHIFPQVEQHNWGTSYAERPLLFHNVDHGSKFETMPAVEGTGLAVVMPARGAAFGDLFNDGKIDAVVNCMDHTPVLLRNVNADTNHWVGIKLIGGTKSPRDAVGTAVYLTADGMRQRNDVMSGGSYESSNDQRLHFGLGQSTKVDSVEVHWPSGTVETVNLPSVDRFFVIEEGKGLVPSVYDAIAKHKSANVTSQAGH</sequence>
<name>A0A841JWY3_9BACT</name>
<dbReference type="EMBL" id="JACHEK010000008">
    <property type="protein sequence ID" value="MBB6145856.1"/>
    <property type="molecule type" value="Genomic_DNA"/>
</dbReference>
<evidence type="ECO:0000259" key="3">
    <source>
        <dbReference type="Pfam" id="PF07593"/>
    </source>
</evidence>
<organism evidence="4 5">
    <name type="scientific">Silvibacterium bohemicum</name>
    <dbReference type="NCBI Taxonomy" id="1577686"/>
    <lineage>
        <taxon>Bacteria</taxon>
        <taxon>Pseudomonadati</taxon>
        <taxon>Acidobacteriota</taxon>
        <taxon>Terriglobia</taxon>
        <taxon>Terriglobales</taxon>
        <taxon>Acidobacteriaceae</taxon>
        <taxon>Silvibacterium</taxon>
    </lineage>
</organism>
<feature type="domain" description="ASPIC/UnbV" evidence="3">
    <location>
        <begin position="516"/>
        <end position="580"/>
    </location>
</feature>
<dbReference type="InterPro" id="IPR028994">
    <property type="entry name" value="Integrin_alpha_N"/>
</dbReference>
<dbReference type="Gene3D" id="2.130.10.130">
    <property type="entry name" value="Integrin alpha, N-terminal"/>
    <property type="match status" value="2"/>
</dbReference>
<dbReference type="Pfam" id="PF13517">
    <property type="entry name" value="FG-GAP_3"/>
    <property type="match status" value="2"/>
</dbReference>
<dbReference type="InterPro" id="IPR027039">
    <property type="entry name" value="Crtac1"/>
</dbReference>
<dbReference type="Pfam" id="PF07593">
    <property type="entry name" value="UnbV_ASPIC"/>
    <property type="match status" value="1"/>
</dbReference>
<dbReference type="RefSeq" id="WP_231581484.1">
    <property type="nucleotide sequence ID" value="NZ_JACHEK010000008.1"/>
</dbReference>
<dbReference type="PANTHER" id="PTHR16026:SF0">
    <property type="entry name" value="CARTILAGE ACIDIC PROTEIN 1"/>
    <property type="match status" value="1"/>
</dbReference>
<dbReference type="PANTHER" id="PTHR16026">
    <property type="entry name" value="CARTILAGE ACIDIC PROTEIN 1"/>
    <property type="match status" value="1"/>
</dbReference>
<dbReference type="AlphaFoldDB" id="A0A841JWY3"/>
<dbReference type="InterPro" id="IPR013517">
    <property type="entry name" value="FG-GAP"/>
</dbReference>
<keyword evidence="5" id="KW-1185">Reference proteome</keyword>